<evidence type="ECO:0000313" key="3">
    <source>
        <dbReference type="EMBL" id="KAG2397560.1"/>
    </source>
</evidence>
<feature type="signal peptide" evidence="2">
    <location>
        <begin position="1"/>
        <end position="17"/>
    </location>
</feature>
<protein>
    <recommendedName>
        <fullName evidence="5">Neprosin activation peptide domain-containing protein</fullName>
    </recommendedName>
</protein>
<sequence>MRVVVVIALMVASCCMAMNKMSLVDNNMQEHSNGNNVEHQIPLNSYSDVTIHESPGKGGPGERTVSSHHDIPRKDFGQSGNNVFLIIMKFRENHSHGGRDGKQTFPDHKRVHSIVSSGPNLFCVWLKKIDQVSVEENEGCDYYSASVDASGKLF</sequence>
<name>A0A8T0KCL1_PHAAN</name>
<evidence type="ECO:0000313" key="4">
    <source>
        <dbReference type="Proteomes" id="UP000743370"/>
    </source>
</evidence>
<comment type="caution">
    <text evidence="3">The sequence shown here is derived from an EMBL/GenBank/DDBJ whole genome shotgun (WGS) entry which is preliminary data.</text>
</comment>
<dbReference type="AlphaFoldDB" id="A0A8T0KCL1"/>
<feature type="region of interest" description="Disordered" evidence="1">
    <location>
        <begin position="51"/>
        <end position="73"/>
    </location>
</feature>
<proteinExistence type="predicted"/>
<evidence type="ECO:0008006" key="5">
    <source>
        <dbReference type="Google" id="ProtNLM"/>
    </source>
</evidence>
<evidence type="ECO:0000256" key="2">
    <source>
        <dbReference type="SAM" id="SignalP"/>
    </source>
</evidence>
<feature type="chain" id="PRO_5035871888" description="Neprosin activation peptide domain-containing protein" evidence="2">
    <location>
        <begin position="18"/>
        <end position="154"/>
    </location>
</feature>
<evidence type="ECO:0000256" key="1">
    <source>
        <dbReference type="SAM" id="MobiDB-lite"/>
    </source>
</evidence>
<dbReference type="EMBL" id="JABFOF010000005">
    <property type="protein sequence ID" value="KAG2397560.1"/>
    <property type="molecule type" value="Genomic_DNA"/>
</dbReference>
<organism evidence="3 4">
    <name type="scientific">Phaseolus angularis</name>
    <name type="common">Azuki bean</name>
    <name type="synonym">Vigna angularis</name>
    <dbReference type="NCBI Taxonomy" id="3914"/>
    <lineage>
        <taxon>Eukaryota</taxon>
        <taxon>Viridiplantae</taxon>
        <taxon>Streptophyta</taxon>
        <taxon>Embryophyta</taxon>
        <taxon>Tracheophyta</taxon>
        <taxon>Spermatophyta</taxon>
        <taxon>Magnoliopsida</taxon>
        <taxon>eudicotyledons</taxon>
        <taxon>Gunneridae</taxon>
        <taxon>Pentapetalae</taxon>
        <taxon>rosids</taxon>
        <taxon>fabids</taxon>
        <taxon>Fabales</taxon>
        <taxon>Fabaceae</taxon>
        <taxon>Papilionoideae</taxon>
        <taxon>50 kb inversion clade</taxon>
        <taxon>NPAAA clade</taxon>
        <taxon>indigoferoid/millettioid clade</taxon>
        <taxon>Phaseoleae</taxon>
        <taxon>Vigna</taxon>
    </lineage>
</organism>
<accession>A0A8T0KCL1</accession>
<dbReference type="Proteomes" id="UP000743370">
    <property type="component" value="Unassembled WGS sequence"/>
</dbReference>
<gene>
    <name evidence="3" type="ORF">HKW66_Vig0142040</name>
</gene>
<keyword evidence="2" id="KW-0732">Signal</keyword>
<reference evidence="3 4" key="1">
    <citation type="submission" date="2020-05" db="EMBL/GenBank/DDBJ databases">
        <title>Vigna angularis (adzuki bean) Var. LongXiaoDou No. 4 denovo assembly.</title>
        <authorList>
            <person name="Xiang H."/>
        </authorList>
    </citation>
    <scope>NUCLEOTIDE SEQUENCE [LARGE SCALE GENOMIC DNA]</scope>
    <source>
        <tissue evidence="3">Leaf</tissue>
    </source>
</reference>